<comment type="caution">
    <text evidence="3">The sequence shown here is derived from an EMBL/GenBank/DDBJ whole genome shotgun (WGS) entry which is preliminary data.</text>
</comment>
<evidence type="ECO:0000313" key="3">
    <source>
        <dbReference type="EMBL" id="TWO71977.1"/>
    </source>
</evidence>
<feature type="signal peptide" evidence="1">
    <location>
        <begin position="1"/>
        <end position="23"/>
    </location>
</feature>
<dbReference type="PANTHER" id="PTHR10900:SF124">
    <property type="entry name" value="FI05614P"/>
    <property type="match status" value="1"/>
</dbReference>
<feature type="chain" id="PRO_5021973767" evidence="1">
    <location>
        <begin position="24"/>
        <end position="160"/>
    </location>
</feature>
<proteinExistence type="predicted"/>
<dbReference type="GO" id="GO:0007155">
    <property type="term" value="P:cell adhesion"/>
    <property type="evidence" value="ECO:0007669"/>
    <property type="project" value="TreeGrafter"/>
</dbReference>
<dbReference type="GO" id="GO:0005615">
    <property type="term" value="C:extracellular space"/>
    <property type="evidence" value="ECO:0007669"/>
    <property type="project" value="TreeGrafter"/>
</dbReference>
<dbReference type="FunFam" id="2.30.180.10:FF:000032">
    <property type="entry name" value="Fasciclin domain-containing protein, putative"/>
    <property type="match status" value="1"/>
</dbReference>
<dbReference type="GO" id="GO:0031012">
    <property type="term" value="C:extracellular matrix"/>
    <property type="evidence" value="ECO:0007669"/>
    <property type="project" value="TreeGrafter"/>
</dbReference>
<reference evidence="3 4" key="1">
    <citation type="submission" date="2019-07" db="EMBL/GenBank/DDBJ databases">
        <title>Caenimonas sedimenti sp. nov., isolated from activated sludge.</title>
        <authorList>
            <person name="Xu J."/>
        </authorList>
    </citation>
    <scope>NUCLEOTIDE SEQUENCE [LARGE SCALE GENOMIC DNA]</scope>
    <source>
        <strain evidence="3 4">HX-9-20</strain>
    </source>
</reference>
<keyword evidence="1" id="KW-0732">Signal</keyword>
<dbReference type="SUPFAM" id="SSF82153">
    <property type="entry name" value="FAS1 domain"/>
    <property type="match status" value="1"/>
</dbReference>
<dbReference type="GO" id="GO:0030198">
    <property type="term" value="P:extracellular matrix organization"/>
    <property type="evidence" value="ECO:0007669"/>
    <property type="project" value="TreeGrafter"/>
</dbReference>
<dbReference type="OrthoDB" id="9800666at2"/>
<dbReference type="GO" id="GO:0050839">
    <property type="term" value="F:cell adhesion molecule binding"/>
    <property type="evidence" value="ECO:0007669"/>
    <property type="project" value="TreeGrafter"/>
</dbReference>
<gene>
    <name evidence="3" type="ORF">FN976_08310</name>
</gene>
<organism evidence="3 4">
    <name type="scientific">Caenimonas sedimenti</name>
    <dbReference type="NCBI Taxonomy" id="2596921"/>
    <lineage>
        <taxon>Bacteria</taxon>
        <taxon>Pseudomonadati</taxon>
        <taxon>Pseudomonadota</taxon>
        <taxon>Betaproteobacteria</taxon>
        <taxon>Burkholderiales</taxon>
        <taxon>Comamonadaceae</taxon>
        <taxon>Caenimonas</taxon>
    </lineage>
</organism>
<accession>A0A562ZU99</accession>
<evidence type="ECO:0000313" key="4">
    <source>
        <dbReference type="Proteomes" id="UP000318199"/>
    </source>
</evidence>
<dbReference type="EMBL" id="VOBQ01000005">
    <property type="protein sequence ID" value="TWO71977.1"/>
    <property type="molecule type" value="Genomic_DNA"/>
</dbReference>
<feature type="domain" description="FAS1" evidence="2">
    <location>
        <begin position="26"/>
        <end position="155"/>
    </location>
</feature>
<sequence length="160" mass="16639">MQHRLLLLVPVAALLAACATQPAATPVSVADTIAHDPQLSTLNSLVVKAGLTDTLKAAGPYTVFAPTNAAFSAVPAKTLEDLGKDPARLKAVLSYHVLPMKVMAAEVKPGNAKTAEGANVALARAGEFVTVEEAMVEKADIAATNGVVHKVDRVLMPPRR</sequence>
<dbReference type="Pfam" id="PF02469">
    <property type="entry name" value="Fasciclin"/>
    <property type="match status" value="1"/>
</dbReference>
<keyword evidence="4" id="KW-1185">Reference proteome</keyword>
<protein>
    <submittedName>
        <fullName evidence="3">Fasciclin domain-containing protein</fullName>
    </submittedName>
</protein>
<dbReference type="PANTHER" id="PTHR10900">
    <property type="entry name" value="PERIOSTIN-RELATED"/>
    <property type="match status" value="1"/>
</dbReference>
<evidence type="ECO:0000256" key="1">
    <source>
        <dbReference type="SAM" id="SignalP"/>
    </source>
</evidence>
<dbReference type="Proteomes" id="UP000318199">
    <property type="component" value="Unassembled WGS sequence"/>
</dbReference>
<dbReference type="PROSITE" id="PS51257">
    <property type="entry name" value="PROKAR_LIPOPROTEIN"/>
    <property type="match status" value="1"/>
</dbReference>
<dbReference type="SMART" id="SM00554">
    <property type="entry name" value="FAS1"/>
    <property type="match status" value="1"/>
</dbReference>
<dbReference type="PROSITE" id="PS50213">
    <property type="entry name" value="FAS1"/>
    <property type="match status" value="1"/>
</dbReference>
<dbReference type="AlphaFoldDB" id="A0A562ZU99"/>
<evidence type="ECO:0000259" key="2">
    <source>
        <dbReference type="PROSITE" id="PS50213"/>
    </source>
</evidence>
<dbReference type="InterPro" id="IPR050904">
    <property type="entry name" value="Adhesion/Biosynth-related"/>
</dbReference>
<dbReference type="InterPro" id="IPR000782">
    <property type="entry name" value="FAS1_domain"/>
</dbReference>
<dbReference type="InterPro" id="IPR036378">
    <property type="entry name" value="FAS1_dom_sf"/>
</dbReference>
<dbReference type="RefSeq" id="WP_145892537.1">
    <property type="nucleotide sequence ID" value="NZ_VOBQ01000005.1"/>
</dbReference>
<dbReference type="Gene3D" id="2.30.180.10">
    <property type="entry name" value="FAS1 domain"/>
    <property type="match status" value="1"/>
</dbReference>
<name>A0A562ZU99_9BURK</name>